<evidence type="ECO:0000313" key="1">
    <source>
        <dbReference type="EMBL" id="BCZ84799.1"/>
    </source>
</evidence>
<sequence length="181" mass="20698">MCYRDPEKGIALLLEVIGDLKSAQGHTPLEDFDHFCAYSGLSEAEVGRLPFLWTKYGYLSAWKPADETGKNSKGASTGVSRGREDDDVAVSAFRLQVGMLLRDLPPGTVAELDDQCIAWWNDNDLAFAHLCDDDHERIEEEFDLNDCEWQERRAAFEAWLKEPKYSSRAEVRDWVLRQRQP</sequence>
<keyword evidence="2" id="KW-1185">Reference proteome</keyword>
<dbReference type="EMBL" id="AP024958">
    <property type="protein sequence ID" value="BCZ84799.1"/>
    <property type="molecule type" value="Genomic_DNA"/>
</dbReference>
<evidence type="ECO:0000313" key="2">
    <source>
        <dbReference type="Proteomes" id="UP001319874"/>
    </source>
</evidence>
<gene>
    <name evidence="1" type="ORF">PTKU64_84740</name>
</gene>
<organism evidence="1 2">
    <name type="scientific">Paraburkholderia terrae</name>
    <dbReference type="NCBI Taxonomy" id="311230"/>
    <lineage>
        <taxon>Bacteria</taxon>
        <taxon>Pseudomonadati</taxon>
        <taxon>Pseudomonadota</taxon>
        <taxon>Betaproteobacteria</taxon>
        <taxon>Burkholderiales</taxon>
        <taxon>Burkholderiaceae</taxon>
        <taxon>Paraburkholderia</taxon>
    </lineage>
</organism>
<reference evidence="1 2" key="1">
    <citation type="journal article" date="2022" name="Front. Microbiol.">
        <title>Identification and characterization of a novel class of self-sufficient cytochrome P450 hydroxylase involved in cyclohexanecarboxylate degradation in Paraburkholderia terrae strain KU-64.</title>
        <authorList>
            <person name="Yamamoto T."/>
            <person name="Hasegawa Y."/>
            <person name="Iwaki H."/>
        </authorList>
    </citation>
    <scope>NUCLEOTIDE SEQUENCE [LARGE SCALE GENOMIC DNA]</scope>
    <source>
        <strain evidence="1 2">KU-64</strain>
    </source>
</reference>
<name>A0ABM7U0D5_9BURK</name>
<dbReference type="Proteomes" id="UP001319874">
    <property type="component" value="Chromosome 4"/>
</dbReference>
<proteinExistence type="predicted"/>
<protein>
    <submittedName>
        <fullName evidence="1">Uncharacterized protein</fullName>
    </submittedName>
</protein>
<accession>A0ABM7U0D5</accession>